<name>A0ABT0K072_9ACTN</name>
<keyword evidence="3" id="KW-0503">Monooxygenase</keyword>
<feature type="region of interest" description="Disordered" evidence="1">
    <location>
        <begin position="1"/>
        <end position="28"/>
    </location>
</feature>
<gene>
    <name evidence="3" type="ORF">MXD59_15665</name>
</gene>
<reference evidence="3 4" key="1">
    <citation type="submission" date="2022-04" db="EMBL/GenBank/DDBJ databases">
        <title>Genome diversity in the genus Frankia.</title>
        <authorList>
            <person name="Carlos-Shanley C."/>
            <person name="Hahn D."/>
        </authorList>
    </citation>
    <scope>NUCLEOTIDE SEQUENCE [LARGE SCALE GENOMIC DNA]</scope>
    <source>
        <strain evidence="3 4">Ag45/Mut15</strain>
    </source>
</reference>
<evidence type="ECO:0000259" key="2">
    <source>
        <dbReference type="Pfam" id="PF03992"/>
    </source>
</evidence>
<keyword evidence="4" id="KW-1185">Reference proteome</keyword>
<dbReference type="EMBL" id="JALKFT010000015">
    <property type="protein sequence ID" value="MCK9877196.1"/>
    <property type="molecule type" value="Genomic_DNA"/>
</dbReference>
<proteinExistence type="predicted"/>
<dbReference type="InterPro" id="IPR011008">
    <property type="entry name" value="Dimeric_a/b-barrel"/>
</dbReference>
<feature type="compositionally biased region" description="Polar residues" evidence="1">
    <location>
        <begin position="1"/>
        <end position="16"/>
    </location>
</feature>
<dbReference type="SUPFAM" id="SSF54909">
    <property type="entry name" value="Dimeric alpha+beta barrel"/>
    <property type="match status" value="1"/>
</dbReference>
<dbReference type="Proteomes" id="UP001201873">
    <property type="component" value="Unassembled WGS sequence"/>
</dbReference>
<dbReference type="InterPro" id="IPR007138">
    <property type="entry name" value="ABM_dom"/>
</dbReference>
<dbReference type="Pfam" id="PF03992">
    <property type="entry name" value="ABM"/>
    <property type="match status" value="1"/>
</dbReference>
<keyword evidence="3" id="KW-0560">Oxidoreductase</keyword>
<accession>A0ABT0K072</accession>
<evidence type="ECO:0000313" key="4">
    <source>
        <dbReference type="Proteomes" id="UP001201873"/>
    </source>
</evidence>
<evidence type="ECO:0000256" key="1">
    <source>
        <dbReference type="SAM" id="MobiDB-lite"/>
    </source>
</evidence>
<organism evidence="3 4">
    <name type="scientific">Frankia umida</name>
    <dbReference type="NCBI Taxonomy" id="573489"/>
    <lineage>
        <taxon>Bacteria</taxon>
        <taxon>Bacillati</taxon>
        <taxon>Actinomycetota</taxon>
        <taxon>Actinomycetes</taxon>
        <taxon>Frankiales</taxon>
        <taxon>Frankiaceae</taxon>
        <taxon>Frankia</taxon>
    </lineage>
</organism>
<evidence type="ECO:0000313" key="3">
    <source>
        <dbReference type="EMBL" id="MCK9877196.1"/>
    </source>
</evidence>
<dbReference type="GO" id="GO:0004497">
    <property type="term" value="F:monooxygenase activity"/>
    <property type="evidence" value="ECO:0007669"/>
    <property type="project" value="UniProtKB-KW"/>
</dbReference>
<sequence>MPTFPWTTPHSPTASPNRPPEPAGGATTQTMASRFILRSRWQTVAMLRQSLAVRRALLTTPGALGVSLVARPLRREYYTLSRWTDRDALNAFVRSDAHVAAMRRFGPAMADARFAFWPTAAEADAPSWEDAFARLADAPSRPHQAPTRIG</sequence>
<dbReference type="Gene3D" id="3.30.70.100">
    <property type="match status" value="1"/>
</dbReference>
<comment type="caution">
    <text evidence="3">The sequence shown here is derived from an EMBL/GenBank/DDBJ whole genome shotgun (WGS) entry which is preliminary data.</text>
</comment>
<protein>
    <submittedName>
        <fullName evidence="3">Antibiotic biosynthesis monooxygenase</fullName>
    </submittedName>
</protein>
<feature type="domain" description="ABM" evidence="2">
    <location>
        <begin position="52"/>
        <end position="103"/>
    </location>
</feature>